<dbReference type="Proteomes" id="UP001301216">
    <property type="component" value="Unassembled WGS sequence"/>
</dbReference>
<evidence type="ECO:0000313" key="4">
    <source>
        <dbReference type="Proteomes" id="UP001301216"/>
    </source>
</evidence>
<feature type="domain" description="Alpha/beta hydrolase fold-3" evidence="2">
    <location>
        <begin position="74"/>
        <end position="274"/>
    </location>
</feature>
<evidence type="ECO:0000259" key="2">
    <source>
        <dbReference type="Pfam" id="PF07859"/>
    </source>
</evidence>
<protein>
    <submittedName>
        <fullName evidence="3">Alpha/beta hydrolase</fullName>
    </submittedName>
</protein>
<evidence type="ECO:0000313" key="3">
    <source>
        <dbReference type="EMBL" id="MCX2696473.1"/>
    </source>
</evidence>
<dbReference type="PANTHER" id="PTHR48081:SF8">
    <property type="entry name" value="ALPHA_BETA HYDROLASE FOLD-3 DOMAIN-CONTAINING PROTEIN-RELATED"/>
    <property type="match status" value="1"/>
</dbReference>
<gene>
    <name evidence="3" type="ORF">OPR82_06745</name>
</gene>
<organism evidence="3 4">
    <name type="scientific">Ochrobactrum chromiisoli</name>
    <dbReference type="NCBI Taxonomy" id="2993941"/>
    <lineage>
        <taxon>Bacteria</taxon>
        <taxon>Pseudomonadati</taxon>
        <taxon>Pseudomonadota</taxon>
        <taxon>Alphaproteobacteria</taxon>
        <taxon>Hyphomicrobiales</taxon>
        <taxon>Brucellaceae</taxon>
        <taxon>Brucella/Ochrobactrum group</taxon>
        <taxon>Ochrobactrum</taxon>
    </lineage>
</organism>
<dbReference type="Gene3D" id="3.40.50.1820">
    <property type="entry name" value="alpha/beta hydrolase"/>
    <property type="match status" value="1"/>
</dbReference>
<name>A0ABT3QLI4_9HYPH</name>
<keyword evidence="1 3" id="KW-0378">Hydrolase</keyword>
<comment type="caution">
    <text evidence="3">The sequence shown here is derived from an EMBL/GenBank/DDBJ whole genome shotgun (WGS) entry which is preliminary data.</text>
</comment>
<dbReference type="Pfam" id="PF07859">
    <property type="entry name" value="Abhydrolase_3"/>
    <property type="match status" value="1"/>
</dbReference>
<evidence type="ECO:0000256" key="1">
    <source>
        <dbReference type="ARBA" id="ARBA00022801"/>
    </source>
</evidence>
<dbReference type="RefSeq" id="WP_265983904.1">
    <property type="nucleotide sequence ID" value="NZ_JAPHAV010000002.1"/>
</dbReference>
<proteinExistence type="predicted"/>
<keyword evidence="4" id="KW-1185">Reference proteome</keyword>
<sequence>MSLSQTIARWLLSFKRNNFRTEGILRDCVQKMGTQQIPDIPSALRSICDVSETWLQDQKIIQLTPREKRSGDHIIYIHGGAYVHELVSAHWSIILQLVKHTGATVTLPLYALAPQHDHVKATAMMDALYDRIAASREQKRIFVAGDSAGGNFALSLALRRRDAGKSVPDGLILYSPWLDLELKADGIRDIEPKDVMLGVDGLRICGQWWAGSADPGSEYFSMVNSDPEGLPPLAIFQGDRDLFVVDARHFAKLCQSRGVDALYREYPGAFHVFMGATFTPEARDVFSETKNFVERTKTPL</sequence>
<dbReference type="PANTHER" id="PTHR48081">
    <property type="entry name" value="AB HYDROLASE SUPERFAMILY PROTEIN C4A8.06C"/>
    <property type="match status" value="1"/>
</dbReference>
<dbReference type="InterPro" id="IPR050300">
    <property type="entry name" value="GDXG_lipolytic_enzyme"/>
</dbReference>
<dbReference type="GO" id="GO:0016787">
    <property type="term" value="F:hydrolase activity"/>
    <property type="evidence" value="ECO:0007669"/>
    <property type="project" value="UniProtKB-KW"/>
</dbReference>
<dbReference type="InterPro" id="IPR013094">
    <property type="entry name" value="AB_hydrolase_3"/>
</dbReference>
<dbReference type="InterPro" id="IPR029058">
    <property type="entry name" value="AB_hydrolase_fold"/>
</dbReference>
<accession>A0ABT3QLI4</accession>
<reference evidence="3 4" key="1">
    <citation type="submission" date="2022-11" db="EMBL/GenBank/DDBJ databases">
        <title>Brucella sp. YY2X, whole genome shotgun sequencing project.</title>
        <authorList>
            <person name="Yang Y."/>
        </authorList>
    </citation>
    <scope>NUCLEOTIDE SEQUENCE [LARGE SCALE GENOMIC DNA]</scope>
    <source>
        <strain evidence="3 4">YY2X</strain>
    </source>
</reference>
<dbReference type="SUPFAM" id="SSF53474">
    <property type="entry name" value="alpha/beta-Hydrolases"/>
    <property type="match status" value="1"/>
</dbReference>
<dbReference type="EMBL" id="JAPHAV010000002">
    <property type="protein sequence ID" value="MCX2696473.1"/>
    <property type="molecule type" value="Genomic_DNA"/>
</dbReference>